<evidence type="ECO:0000313" key="2">
    <source>
        <dbReference type="EMBL" id="KAG7340033.1"/>
    </source>
</evidence>
<comment type="caution">
    <text evidence="2">The sequence shown here is derived from an EMBL/GenBank/DDBJ whole genome shotgun (WGS) entry which is preliminary data.</text>
</comment>
<proteinExistence type="predicted"/>
<evidence type="ECO:0000313" key="3">
    <source>
        <dbReference type="Proteomes" id="UP000693970"/>
    </source>
</evidence>
<organism evidence="2 3">
    <name type="scientific">Nitzschia inconspicua</name>
    <dbReference type="NCBI Taxonomy" id="303405"/>
    <lineage>
        <taxon>Eukaryota</taxon>
        <taxon>Sar</taxon>
        <taxon>Stramenopiles</taxon>
        <taxon>Ochrophyta</taxon>
        <taxon>Bacillariophyta</taxon>
        <taxon>Bacillariophyceae</taxon>
        <taxon>Bacillariophycidae</taxon>
        <taxon>Bacillariales</taxon>
        <taxon>Bacillariaceae</taxon>
        <taxon>Nitzschia</taxon>
    </lineage>
</organism>
<dbReference type="OrthoDB" id="44504at2759"/>
<keyword evidence="1" id="KW-1133">Transmembrane helix</keyword>
<sequence length="289" mass="32142">MMAKNTALYVGATWNLEEEEEYDYSNIATSNVVMQHAQVCANSDSCSLEEAQTCLDELLHVQMQCIGSGVLSTTALCNIDNMINLEDGTITTVADIVDKLRTKIQRESQRLVWVKTGMNLVNIILGIMVVSMILHGIVADPHVPVDNSNNNSILSALSSPSSSGGTIIMDSDPNRAVVPFLPMEWIWAVRDGYLPLMMTQWFQHGGLVVDVTSYEFKAVPITPQEWIWSIRNGSFGRLLEENIRYGALKVDAASYTSETIPLEAREWWWAITGGYGNDAMQHFYRNGGL</sequence>
<keyword evidence="1" id="KW-0472">Membrane</keyword>
<gene>
    <name evidence="2" type="ORF">IV203_006437</name>
</gene>
<evidence type="ECO:0000256" key="1">
    <source>
        <dbReference type="SAM" id="Phobius"/>
    </source>
</evidence>
<keyword evidence="1" id="KW-0812">Transmembrane</keyword>
<accession>A0A9K3PA39</accession>
<dbReference type="Proteomes" id="UP000693970">
    <property type="component" value="Unassembled WGS sequence"/>
</dbReference>
<protein>
    <submittedName>
        <fullName evidence="2">Uncharacterized protein</fullName>
    </submittedName>
</protein>
<reference evidence="2" key="2">
    <citation type="submission" date="2021-04" db="EMBL/GenBank/DDBJ databases">
        <authorList>
            <person name="Podell S."/>
        </authorList>
    </citation>
    <scope>NUCLEOTIDE SEQUENCE</scope>
    <source>
        <strain evidence="2">Hildebrandi</strain>
    </source>
</reference>
<feature type="transmembrane region" description="Helical" evidence="1">
    <location>
        <begin position="120"/>
        <end position="138"/>
    </location>
</feature>
<name>A0A9K3PA39_9STRA</name>
<dbReference type="EMBL" id="JAGRRH010000028">
    <property type="protein sequence ID" value="KAG7340033.1"/>
    <property type="molecule type" value="Genomic_DNA"/>
</dbReference>
<reference evidence="2" key="1">
    <citation type="journal article" date="2021" name="Sci. Rep.">
        <title>Diploid genomic architecture of Nitzschia inconspicua, an elite biomass production diatom.</title>
        <authorList>
            <person name="Oliver A."/>
            <person name="Podell S."/>
            <person name="Pinowska A."/>
            <person name="Traller J.C."/>
            <person name="Smith S.R."/>
            <person name="McClure R."/>
            <person name="Beliaev A."/>
            <person name="Bohutskyi P."/>
            <person name="Hill E.A."/>
            <person name="Rabines A."/>
            <person name="Zheng H."/>
            <person name="Allen L.Z."/>
            <person name="Kuo A."/>
            <person name="Grigoriev I.V."/>
            <person name="Allen A.E."/>
            <person name="Hazlebeck D."/>
            <person name="Allen E.E."/>
        </authorList>
    </citation>
    <scope>NUCLEOTIDE SEQUENCE</scope>
    <source>
        <strain evidence="2">Hildebrandi</strain>
    </source>
</reference>
<keyword evidence="3" id="KW-1185">Reference proteome</keyword>
<dbReference type="AlphaFoldDB" id="A0A9K3PA39"/>